<proteinExistence type="predicted"/>
<dbReference type="AlphaFoldDB" id="A2E822"/>
<keyword evidence="2" id="KW-1185">Reference proteome</keyword>
<dbReference type="VEuPathDB" id="TrichDB:TVAG_127550"/>
<name>A2E822_TRIV3</name>
<dbReference type="InParanoid" id="A2E822"/>
<evidence type="ECO:0000313" key="1">
    <source>
        <dbReference type="EMBL" id="EAY11248.1"/>
    </source>
</evidence>
<dbReference type="EMBL" id="DS113323">
    <property type="protein sequence ID" value="EAY11248.1"/>
    <property type="molecule type" value="Genomic_DNA"/>
</dbReference>
<gene>
    <name evidence="1" type="ORF">TVAG_127550</name>
</gene>
<dbReference type="Proteomes" id="UP000001542">
    <property type="component" value="Unassembled WGS sequence"/>
</dbReference>
<sequence>MCSQYIEKYGDFIDAYDKLFHLKADETIEVVFDLITEIIVSKYKTAFKDLILSILTAIQYNYGSVALYIKILNQILAKYAFSYKNLLQDRYISGISQRLRLNISINSDISSQVDFNRGSFPKENEIQYIIMHDQIDKFREYISENSLEGVSISLPIFFKFFSTIDPFSPIEACCYF</sequence>
<protein>
    <submittedName>
        <fullName evidence="1">Uncharacterized protein</fullName>
    </submittedName>
</protein>
<reference evidence="1" key="2">
    <citation type="journal article" date="2007" name="Science">
        <title>Draft genome sequence of the sexually transmitted pathogen Trichomonas vaginalis.</title>
        <authorList>
            <person name="Carlton J.M."/>
            <person name="Hirt R.P."/>
            <person name="Silva J.C."/>
            <person name="Delcher A.L."/>
            <person name="Schatz M."/>
            <person name="Zhao Q."/>
            <person name="Wortman J.R."/>
            <person name="Bidwell S.L."/>
            <person name="Alsmark U.C.M."/>
            <person name="Besteiro S."/>
            <person name="Sicheritz-Ponten T."/>
            <person name="Noel C.J."/>
            <person name="Dacks J.B."/>
            <person name="Foster P.G."/>
            <person name="Simillion C."/>
            <person name="Van de Peer Y."/>
            <person name="Miranda-Saavedra D."/>
            <person name="Barton G.J."/>
            <person name="Westrop G.D."/>
            <person name="Mueller S."/>
            <person name="Dessi D."/>
            <person name="Fiori P.L."/>
            <person name="Ren Q."/>
            <person name="Paulsen I."/>
            <person name="Zhang H."/>
            <person name="Bastida-Corcuera F.D."/>
            <person name="Simoes-Barbosa A."/>
            <person name="Brown M.T."/>
            <person name="Hayes R.D."/>
            <person name="Mukherjee M."/>
            <person name="Okumura C.Y."/>
            <person name="Schneider R."/>
            <person name="Smith A.J."/>
            <person name="Vanacova S."/>
            <person name="Villalvazo M."/>
            <person name="Haas B.J."/>
            <person name="Pertea M."/>
            <person name="Feldblyum T.V."/>
            <person name="Utterback T.R."/>
            <person name="Shu C.L."/>
            <person name="Osoegawa K."/>
            <person name="de Jong P.J."/>
            <person name="Hrdy I."/>
            <person name="Horvathova L."/>
            <person name="Zubacova Z."/>
            <person name="Dolezal P."/>
            <person name="Malik S.B."/>
            <person name="Logsdon J.M. Jr."/>
            <person name="Henze K."/>
            <person name="Gupta A."/>
            <person name="Wang C.C."/>
            <person name="Dunne R.L."/>
            <person name="Upcroft J.A."/>
            <person name="Upcroft P."/>
            <person name="White O."/>
            <person name="Salzberg S.L."/>
            <person name="Tang P."/>
            <person name="Chiu C.-H."/>
            <person name="Lee Y.-S."/>
            <person name="Embley T.M."/>
            <person name="Coombs G.H."/>
            <person name="Mottram J.C."/>
            <person name="Tachezy J."/>
            <person name="Fraser-Liggett C.M."/>
            <person name="Johnson P.J."/>
        </authorList>
    </citation>
    <scope>NUCLEOTIDE SEQUENCE [LARGE SCALE GENOMIC DNA]</scope>
    <source>
        <strain evidence="1">G3</strain>
    </source>
</reference>
<organism evidence="1 2">
    <name type="scientific">Trichomonas vaginalis (strain ATCC PRA-98 / G3)</name>
    <dbReference type="NCBI Taxonomy" id="412133"/>
    <lineage>
        <taxon>Eukaryota</taxon>
        <taxon>Metamonada</taxon>
        <taxon>Parabasalia</taxon>
        <taxon>Trichomonadida</taxon>
        <taxon>Trichomonadidae</taxon>
        <taxon>Trichomonas</taxon>
    </lineage>
</organism>
<accession>A2E822</accession>
<evidence type="ECO:0000313" key="2">
    <source>
        <dbReference type="Proteomes" id="UP000001542"/>
    </source>
</evidence>
<reference evidence="1" key="1">
    <citation type="submission" date="2006-10" db="EMBL/GenBank/DDBJ databases">
        <authorList>
            <person name="Amadeo P."/>
            <person name="Zhao Q."/>
            <person name="Wortman J."/>
            <person name="Fraser-Liggett C."/>
            <person name="Carlton J."/>
        </authorList>
    </citation>
    <scope>NUCLEOTIDE SEQUENCE</scope>
    <source>
        <strain evidence="1">G3</strain>
    </source>
</reference>